<feature type="compositionally biased region" description="Basic and acidic residues" evidence="10">
    <location>
        <begin position="50"/>
        <end position="72"/>
    </location>
</feature>
<dbReference type="KEGG" id="zpl:ZBT109_2305"/>
<keyword evidence="5 9" id="KW-0653">Protein transport</keyword>
<evidence type="ECO:0000256" key="5">
    <source>
        <dbReference type="ARBA" id="ARBA00022927"/>
    </source>
</evidence>
<dbReference type="Proteomes" id="UP000267342">
    <property type="component" value="Chromosome"/>
</dbReference>
<evidence type="ECO:0000313" key="11">
    <source>
        <dbReference type="EMBL" id="BBG31037.1"/>
    </source>
</evidence>
<keyword evidence="6 9" id="KW-1133">Transmembrane helix</keyword>
<dbReference type="RefSeq" id="WP_324603191.1">
    <property type="nucleotide sequence ID" value="NZ_AP018933.1"/>
</dbReference>
<dbReference type="PANTHER" id="PTHR42982:SF1">
    <property type="entry name" value="SEC-INDEPENDENT PROTEIN TRANSLOCASE PROTEIN TATA"/>
    <property type="match status" value="1"/>
</dbReference>
<evidence type="ECO:0000313" key="12">
    <source>
        <dbReference type="Proteomes" id="UP000267342"/>
    </source>
</evidence>
<feature type="region of interest" description="Disordered" evidence="10">
    <location>
        <begin position="44"/>
        <end position="72"/>
    </location>
</feature>
<comment type="similarity">
    <text evidence="9">Belongs to the TatA/E family.</text>
</comment>
<keyword evidence="3 9" id="KW-1003">Cell membrane</keyword>
<dbReference type="GO" id="GO:0043953">
    <property type="term" value="P:protein transport by the Tat complex"/>
    <property type="evidence" value="ECO:0007669"/>
    <property type="project" value="UniProtKB-UniRule"/>
</dbReference>
<gene>
    <name evidence="9" type="primary">tatA</name>
    <name evidence="11" type="ORF">ZBT109_2305</name>
</gene>
<keyword evidence="8 9" id="KW-0472">Membrane</keyword>
<proteinExistence type="inferred from homology"/>
<dbReference type="PANTHER" id="PTHR42982">
    <property type="entry name" value="SEC-INDEPENDENT PROTEIN TRANSLOCASE PROTEIN TATA"/>
    <property type="match status" value="1"/>
</dbReference>
<dbReference type="STRING" id="1123510.GCA_000620025_01238"/>
<dbReference type="NCBIfam" id="TIGR01411">
    <property type="entry name" value="tatAE"/>
    <property type="match status" value="1"/>
</dbReference>
<protein>
    <recommendedName>
        <fullName evidence="9">Sec-independent protein translocase protein TatA</fullName>
    </recommendedName>
</protein>
<evidence type="ECO:0000256" key="6">
    <source>
        <dbReference type="ARBA" id="ARBA00022989"/>
    </source>
</evidence>
<dbReference type="GO" id="GO:0033281">
    <property type="term" value="C:TAT protein transport complex"/>
    <property type="evidence" value="ECO:0007669"/>
    <property type="project" value="UniProtKB-UniRule"/>
</dbReference>
<evidence type="ECO:0000256" key="7">
    <source>
        <dbReference type="ARBA" id="ARBA00023010"/>
    </source>
</evidence>
<dbReference type="InterPro" id="IPR006312">
    <property type="entry name" value="TatA/E"/>
</dbReference>
<evidence type="ECO:0000256" key="2">
    <source>
        <dbReference type="ARBA" id="ARBA00022448"/>
    </source>
</evidence>
<dbReference type="Pfam" id="PF02416">
    <property type="entry name" value="TatA_B_E"/>
    <property type="match status" value="1"/>
</dbReference>
<organism evidence="11 12">
    <name type="scientific">Zymobacter palmae</name>
    <dbReference type="NCBI Taxonomy" id="33074"/>
    <lineage>
        <taxon>Bacteria</taxon>
        <taxon>Pseudomonadati</taxon>
        <taxon>Pseudomonadota</taxon>
        <taxon>Gammaproteobacteria</taxon>
        <taxon>Oceanospirillales</taxon>
        <taxon>Halomonadaceae</taxon>
        <taxon>Zymobacter group</taxon>
        <taxon>Zymobacter</taxon>
    </lineage>
</organism>
<keyword evidence="12" id="KW-1185">Reference proteome</keyword>
<evidence type="ECO:0000256" key="9">
    <source>
        <dbReference type="HAMAP-Rule" id="MF_00236"/>
    </source>
</evidence>
<dbReference type="AlphaFoldDB" id="A0A348HHD5"/>
<comment type="subcellular location">
    <subcellularLocation>
        <location evidence="1 9">Cell membrane</location>
        <topology evidence="1 9">Single-pass membrane protein</topology>
    </subcellularLocation>
</comment>
<name>A0A348HHD5_9GAMM</name>
<evidence type="ECO:0000256" key="3">
    <source>
        <dbReference type="ARBA" id="ARBA00022475"/>
    </source>
</evidence>
<comment type="function">
    <text evidence="9">Part of the twin-arginine translocation (Tat) system that transports large folded proteins containing a characteristic twin-arginine motif in their signal peptide across membranes. TatA could form the protein-conducting channel of the Tat system.</text>
</comment>
<evidence type="ECO:0000256" key="4">
    <source>
        <dbReference type="ARBA" id="ARBA00022692"/>
    </source>
</evidence>
<dbReference type="Gene3D" id="1.20.5.3310">
    <property type="match status" value="1"/>
</dbReference>
<keyword evidence="7 9" id="KW-0811">Translocation</keyword>
<comment type="subunit">
    <text evidence="9">The Tat system comprises two distinct complexes: a TatABC complex, containing multiple copies of TatA, TatB and TatC subunits, and a separate TatA complex, containing only TatA subunits. Substrates initially bind to the TatABC complex, which probably triggers association of the separate TatA complex to form the active translocon.</text>
</comment>
<dbReference type="HAMAP" id="MF_00236">
    <property type="entry name" value="TatA_E"/>
    <property type="match status" value="1"/>
</dbReference>
<evidence type="ECO:0000256" key="8">
    <source>
        <dbReference type="ARBA" id="ARBA00023136"/>
    </source>
</evidence>
<dbReference type="InterPro" id="IPR003369">
    <property type="entry name" value="TatA/B/E"/>
</dbReference>
<accession>A0A348HHD5</accession>
<dbReference type="EMBL" id="AP018933">
    <property type="protein sequence ID" value="BBG31037.1"/>
    <property type="molecule type" value="Genomic_DNA"/>
</dbReference>
<keyword evidence="4 9" id="KW-0812">Transmembrane</keyword>
<reference evidence="11 12" key="1">
    <citation type="submission" date="2018-09" db="EMBL/GenBank/DDBJ databases">
        <title>Zymobacter palmae IAM14233 (=T109) whole genome analysis.</title>
        <authorList>
            <person name="Yanase H."/>
        </authorList>
    </citation>
    <scope>NUCLEOTIDE SEQUENCE [LARGE SCALE GENOMIC DNA]</scope>
    <source>
        <strain evidence="11 12">IAM14233</strain>
    </source>
</reference>
<dbReference type="GO" id="GO:0008320">
    <property type="term" value="F:protein transmembrane transporter activity"/>
    <property type="evidence" value="ECO:0007669"/>
    <property type="project" value="UniProtKB-UniRule"/>
</dbReference>
<evidence type="ECO:0000256" key="1">
    <source>
        <dbReference type="ARBA" id="ARBA00004162"/>
    </source>
</evidence>
<keyword evidence="2 9" id="KW-0813">Transport</keyword>
<sequence length="72" mass="7804">MMGLSSPGHWLILLLVILLVFGTGKLRNLGSDLGNAVKGFKKAVNDDDDKPATTESKRIDTPHDADDVNRSK</sequence>
<evidence type="ECO:0000256" key="10">
    <source>
        <dbReference type="SAM" id="MobiDB-lite"/>
    </source>
</evidence>